<organism evidence="1 2">
    <name type="scientific">Streptomyces macrosporus</name>
    <dbReference type="NCBI Taxonomy" id="44032"/>
    <lineage>
        <taxon>Bacteria</taxon>
        <taxon>Bacillati</taxon>
        <taxon>Actinomycetota</taxon>
        <taxon>Actinomycetes</taxon>
        <taxon>Kitasatosporales</taxon>
        <taxon>Streptomycetaceae</taxon>
        <taxon>Streptomyces</taxon>
    </lineage>
</organism>
<dbReference type="RefSeq" id="WP_344320568.1">
    <property type="nucleotide sequence ID" value="NZ_BAAASZ010000006.1"/>
</dbReference>
<dbReference type="InterPro" id="IPR006059">
    <property type="entry name" value="SBP"/>
</dbReference>
<proteinExistence type="predicted"/>
<dbReference type="EMBL" id="BAAASZ010000006">
    <property type="protein sequence ID" value="GAA2427272.1"/>
    <property type="molecule type" value="Genomic_DNA"/>
</dbReference>
<comment type="caution">
    <text evidence="1">The sequence shown here is derived from an EMBL/GenBank/DDBJ whole genome shotgun (WGS) entry which is preliminary data.</text>
</comment>
<name>A0ABP5WL80_9ACTN</name>
<dbReference type="Pfam" id="PF01547">
    <property type="entry name" value="SBP_bac_1"/>
    <property type="match status" value="1"/>
</dbReference>
<dbReference type="Proteomes" id="UP001501638">
    <property type="component" value="Unassembled WGS sequence"/>
</dbReference>
<sequence>MRRRRFLGLASGVAGSLAWTVTGCGKGETAGTGNVTLTVVATDYGDLEGNDLTQTYWDDLVAGFEQGNPGVKVKVSVHAPGKAEEKVADLVAKGTPPDLAQLSDRAHHAPDLLYRADELLSIPVQADFVPELAAAGEVRRVQYALPFAADLQLLYYNRDLFAAAGLDPDKPPRTWEELKRAALALKGAGVNIPCGLPLGPEEAHVEAMTWLVANGGRYTGDEGLYALDSPENIETMEWLRKELVGRGLTTANPATTERQALFDLFTRGQVGMLNGGLSLMRQAERKKLDYGMAPLPGNGGLAETTAGATHWMVAFRREGNQEAIKAFLGYVYAVKSHYAFADRYHMLPVTLSGTDRMRTDKRHERMWPFLDRLGAAVFQPAHKASWVTVRREIGEHIGQAVLADGDPAGVLGTLQRAAEEEEAAREE</sequence>
<dbReference type="PROSITE" id="PS51257">
    <property type="entry name" value="PROKAR_LIPOPROTEIN"/>
    <property type="match status" value="1"/>
</dbReference>
<dbReference type="PANTHER" id="PTHR43649">
    <property type="entry name" value="ARABINOSE-BINDING PROTEIN-RELATED"/>
    <property type="match status" value="1"/>
</dbReference>
<dbReference type="Gene3D" id="3.40.190.10">
    <property type="entry name" value="Periplasmic binding protein-like II"/>
    <property type="match status" value="1"/>
</dbReference>
<evidence type="ECO:0000313" key="2">
    <source>
        <dbReference type="Proteomes" id="UP001501638"/>
    </source>
</evidence>
<dbReference type="PANTHER" id="PTHR43649:SF30">
    <property type="entry name" value="ABC TRANSPORTER SUBSTRATE-BINDING PROTEIN"/>
    <property type="match status" value="1"/>
</dbReference>
<reference evidence="2" key="1">
    <citation type="journal article" date="2019" name="Int. J. Syst. Evol. Microbiol.">
        <title>The Global Catalogue of Microorganisms (GCM) 10K type strain sequencing project: providing services to taxonomists for standard genome sequencing and annotation.</title>
        <authorList>
            <consortium name="The Broad Institute Genomics Platform"/>
            <consortium name="The Broad Institute Genome Sequencing Center for Infectious Disease"/>
            <person name="Wu L."/>
            <person name="Ma J."/>
        </authorList>
    </citation>
    <scope>NUCLEOTIDE SEQUENCE [LARGE SCALE GENOMIC DNA]</scope>
    <source>
        <strain evidence="2">JCM 6305</strain>
    </source>
</reference>
<gene>
    <name evidence="1" type="ORF">GCM10010405_07330</name>
</gene>
<keyword evidence="2" id="KW-1185">Reference proteome</keyword>
<dbReference type="SUPFAM" id="SSF53850">
    <property type="entry name" value="Periplasmic binding protein-like II"/>
    <property type="match status" value="1"/>
</dbReference>
<accession>A0ABP5WL80</accession>
<evidence type="ECO:0000313" key="1">
    <source>
        <dbReference type="EMBL" id="GAA2427272.1"/>
    </source>
</evidence>
<dbReference type="InterPro" id="IPR050490">
    <property type="entry name" value="Bact_solute-bd_prot1"/>
</dbReference>
<protein>
    <submittedName>
        <fullName evidence="1">Extracellular solute-binding protein</fullName>
    </submittedName>
</protein>